<dbReference type="GO" id="GO:0006772">
    <property type="term" value="P:thiamine metabolic process"/>
    <property type="evidence" value="ECO:0007669"/>
    <property type="project" value="InterPro"/>
</dbReference>
<dbReference type="Gene3D" id="2.60.120.320">
    <property type="entry name" value="Thiamin pyrophosphokinase, thiamin-binding domain"/>
    <property type="match status" value="1"/>
</dbReference>
<dbReference type="Pfam" id="PF04265">
    <property type="entry name" value="TPK_B1_binding"/>
    <property type="match status" value="1"/>
</dbReference>
<dbReference type="FunFam" id="2.60.120.320:FF:000001">
    <property type="entry name" value="Thiamine pyrophosphokinase"/>
    <property type="match status" value="1"/>
</dbReference>
<dbReference type="GO" id="GO:0005524">
    <property type="term" value="F:ATP binding"/>
    <property type="evidence" value="ECO:0007669"/>
    <property type="project" value="UniProtKB-UniRule"/>
</dbReference>
<proteinExistence type="inferred from homology"/>
<comment type="catalytic activity">
    <reaction evidence="7">
        <text>thiamine + ATP = thiamine diphosphate + AMP + H(+)</text>
        <dbReference type="Rhea" id="RHEA:11576"/>
        <dbReference type="ChEBI" id="CHEBI:15378"/>
        <dbReference type="ChEBI" id="CHEBI:18385"/>
        <dbReference type="ChEBI" id="CHEBI:30616"/>
        <dbReference type="ChEBI" id="CHEBI:58937"/>
        <dbReference type="ChEBI" id="CHEBI:456215"/>
    </reaction>
</comment>
<accession>A0A8H5GML4</accession>
<dbReference type="SUPFAM" id="SSF63999">
    <property type="entry name" value="Thiamin pyrophosphokinase, catalytic domain"/>
    <property type="match status" value="1"/>
</dbReference>
<dbReference type="SUPFAM" id="SSF63862">
    <property type="entry name" value="Thiamin pyrophosphokinase, substrate-binding domain"/>
    <property type="match status" value="1"/>
</dbReference>
<keyword evidence="4 7" id="KW-0547">Nucleotide-binding</keyword>
<evidence type="ECO:0000256" key="4">
    <source>
        <dbReference type="ARBA" id="ARBA00022741"/>
    </source>
</evidence>
<sequence length="262" mass="30282">MSQSTCWDIDFLKSFSQRVLIILNQPFSFQLLELLWNNSRWRYCADGGANRLYDLLRDKNKIDSDSEELLNLYKPDLIKGDLDSIRDDVKDFYSSKGVSVLKDEDQDSTDLMKCVNEVKQMEKKEGREYEIVILGGLTGRLDQTIHTLSYLHKLRKERSRVFAATDDNIGWVLETGEHIIHIDHSLLGQTCGLLPIGIDETVLTTRGLKWNLTNHPSSFDGLVSTSNHLIPEEDSVYIKTTKPIWWTVELRDLKEREYQTAK</sequence>
<feature type="domain" description="Thiamin pyrophosphokinase thiamin-binding" evidence="8">
    <location>
        <begin position="176"/>
        <end position="244"/>
    </location>
</feature>
<dbReference type="Proteomes" id="UP000559256">
    <property type="component" value="Unassembled WGS sequence"/>
</dbReference>
<evidence type="ECO:0000313" key="9">
    <source>
        <dbReference type="EMBL" id="KAF5367544.1"/>
    </source>
</evidence>
<dbReference type="InterPro" id="IPR036371">
    <property type="entry name" value="TPK_B1-bd_sf"/>
</dbReference>
<dbReference type="UniPathway" id="UPA00060">
    <property type="reaction ID" value="UER00597"/>
</dbReference>
<dbReference type="OrthoDB" id="25149at2759"/>
<dbReference type="Pfam" id="PF04263">
    <property type="entry name" value="TPK_catalytic"/>
    <property type="match status" value="1"/>
</dbReference>
<evidence type="ECO:0000256" key="2">
    <source>
        <dbReference type="ARBA" id="ARBA00006785"/>
    </source>
</evidence>
<dbReference type="CDD" id="cd07995">
    <property type="entry name" value="TPK"/>
    <property type="match status" value="1"/>
</dbReference>
<dbReference type="GO" id="GO:0016301">
    <property type="term" value="F:kinase activity"/>
    <property type="evidence" value="ECO:0007669"/>
    <property type="project" value="UniProtKB-UniRule"/>
</dbReference>
<dbReference type="GO" id="GO:0030975">
    <property type="term" value="F:thiamine binding"/>
    <property type="evidence" value="ECO:0007669"/>
    <property type="project" value="UniProtKB-UniRule"/>
</dbReference>
<dbReference type="AlphaFoldDB" id="A0A8H5GML4"/>
<dbReference type="EC" id="2.7.6.2" evidence="7"/>
<keyword evidence="6 7" id="KW-0067">ATP-binding</keyword>
<dbReference type="NCBIfam" id="TIGR01378">
    <property type="entry name" value="thi_PPkinase"/>
    <property type="match status" value="1"/>
</dbReference>
<organism evidence="9 10">
    <name type="scientific">Tetrapyrgos nigripes</name>
    <dbReference type="NCBI Taxonomy" id="182062"/>
    <lineage>
        <taxon>Eukaryota</taxon>
        <taxon>Fungi</taxon>
        <taxon>Dikarya</taxon>
        <taxon>Basidiomycota</taxon>
        <taxon>Agaricomycotina</taxon>
        <taxon>Agaricomycetes</taxon>
        <taxon>Agaricomycetidae</taxon>
        <taxon>Agaricales</taxon>
        <taxon>Marasmiineae</taxon>
        <taxon>Marasmiaceae</taxon>
        <taxon>Tetrapyrgos</taxon>
    </lineage>
</organism>
<comment type="similarity">
    <text evidence="2 7">Belongs to the thiamine pyrophosphokinase family.</text>
</comment>
<dbReference type="PANTHER" id="PTHR13622:SF8">
    <property type="entry name" value="THIAMIN PYROPHOSPHOKINASE 1"/>
    <property type="match status" value="1"/>
</dbReference>
<dbReference type="InterPro" id="IPR006282">
    <property type="entry name" value="Thi_PPkinase"/>
</dbReference>
<dbReference type="InterPro" id="IPR036759">
    <property type="entry name" value="TPK_catalytic_sf"/>
</dbReference>
<evidence type="ECO:0000256" key="1">
    <source>
        <dbReference type="ARBA" id="ARBA00005078"/>
    </source>
</evidence>
<name>A0A8H5GML4_9AGAR</name>
<dbReference type="SMART" id="SM00983">
    <property type="entry name" value="TPK_B1_binding"/>
    <property type="match status" value="1"/>
</dbReference>
<keyword evidence="5 7" id="KW-0418">Kinase</keyword>
<evidence type="ECO:0000256" key="3">
    <source>
        <dbReference type="ARBA" id="ARBA00022679"/>
    </source>
</evidence>
<dbReference type="PIRSF" id="PIRSF031057">
    <property type="entry name" value="Thiamin_pyrophosphokinase"/>
    <property type="match status" value="1"/>
</dbReference>
<keyword evidence="3 7" id="KW-0808">Transferase</keyword>
<comment type="pathway">
    <text evidence="1 7">Cofactor biosynthesis; thiamine diphosphate biosynthesis; thiamine diphosphate from thiamine: step 1/1.</text>
</comment>
<dbReference type="Gene3D" id="3.40.50.10240">
    <property type="entry name" value="Thiamin pyrophosphokinase, catalytic domain"/>
    <property type="match status" value="1"/>
</dbReference>
<comment type="caution">
    <text evidence="9">The sequence shown here is derived from an EMBL/GenBank/DDBJ whole genome shotgun (WGS) entry which is preliminary data.</text>
</comment>
<dbReference type="InterPro" id="IPR007371">
    <property type="entry name" value="TPK_catalytic"/>
</dbReference>
<evidence type="ECO:0000313" key="10">
    <source>
        <dbReference type="Proteomes" id="UP000559256"/>
    </source>
</evidence>
<protein>
    <recommendedName>
        <fullName evidence="7">Thiamine pyrophosphokinase</fullName>
        <ecNumber evidence="7">2.7.6.2</ecNumber>
    </recommendedName>
</protein>
<dbReference type="PANTHER" id="PTHR13622">
    <property type="entry name" value="THIAMIN PYROPHOSPHOKINASE"/>
    <property type="match status" value="1"/>
</dbReference>
<dbReference type="EMBL" id="JAACJM010000019">
    <property type="protein sequence ID" value="KAF5367544.1"/>
    <property type="molecule type" value="Genomic_DNA"/>
</dbReference>
<dbReference type="GO" id="GO:0009229">
    <property type="term" value="P:thiamine diphosphate biosynthetic process"/>
    <property type="evidence" value="ECO:0007669"/>
    <property type="project" value="UniProtKB-UniRule"/>
</dbReference>
<dbReference type="InterPro" id="IPR007373">
    <property type="entry name" value="Thiamin_PyroPKinase_B1-bd"/>
</dbReference>
<gene>
    <name evidence="9" type="ORF">D9758_003668</name>
</gene>
<evidence type="ECO:0000256" key="6">
    <source>
        <dbReference type="ARBA" id="ARBA00022840"/>
    </source>
</evidence>
<evidence type="ECO:0000259" key="8">
    <source>
        <dbReference type="SMART" id="SM00983"/>
    </source>
</evidence>
<reference evidence="9 10" key="1">
    <citation type="journal article" date="2020" name="ISME J.">
        <title>Uncovering the hidden diversity of litter-decomposition mechanisms in mushroom-forming fungi.</title>
        <authorList>
            <person name="Floudas D."/>
            <person name="Bentzer J."/>
            <person name="Ahren D."/>
            <person name="Johansson T."/>
            <person name="Persson P."/>
            <person name="Tunlid A."/>
        </authorList>
    </citation>
    <scope>NUCLEOTIDE SEQUENCE [LARGE SCALE GENOMIC DNA]</scope>
    <source>
        <strain evidence="9 10">CBS 291.85</strain>
    </source>
</reference>
<dbReference type="InterPro" id="IPR016966">
    <property type="entry name" value="Thiamin_pyrophosphokinase_euk"/>
</dbReference>
<keyword evidence="10" id="KW-1185">Reference proteome</keyword>
<evidence type="ECO:0000256" key="5">
    <source>
        <dbReference type="ARBA" id="ARBA00022777"/>
    </source>
</evidence>
<dbReference type="GO" id="GO:0004788">
    <property type="term" value="F:thiamine diphosphokinase activity"/>
    <property type="evidence" value="ECO:0007669"/>
    <property type="project" value="UniProtKB-UniRule"/>
</dbReference>
<evidence type="ECO:0000256" key="7">
    <source>
        <dbReference type="PIRNR" id="PIRNR031057"/>
    </source>
</evidence>